<proteinExistence type="predicted"/>
<dbReference type="AlphaFoldDB" id="A0A2U3JZX5"/>
<dbReference type="EMBL" id="OMOF01000022">
    <property type="protein sequence ID" value="SPF32963.1"/>
    <property type="molecule type" value="Genomic_DNA"/>
</dbReference>
<organism evidence="1 2">
    <name type="scientific">Candidatus Desulfosporosinus infrequens</name>
    <dbReference type="NCBI Taxonomy" id="2043169"/>
    <lineage>
        <taxon>Bacteria</taxon>
        <taxon>Bacillati</taxon>
        <taxon>Bacillota</taxon>
        <taxon>Clostridia</taxon>
        <taxon>Eubacteriales</taxon>
        <taxon>Desulfitobacteriaceae</taxon>
        <taxon>Desulfosporosinus</taxon>
    </lineage>
</organism>
<sequence length="61" mass="6829">MEIVYRFNGASGGIRTPDIQIRSLTLYPAELRTQNKLIMAEGVGFEPTDPLRGHRFSRPGP</sequence>
<evidence type="ECO:0000313" key="1">
    <source>
        <dbReference type="EMBL" id="SPF32963.1"/>
    </source>
</evidence>
<reference evidence="2" key="1">
    <citation type="submission" date="2018-02" db="EMBL/GenBank/DDBJ databases">
        <authorList>
            <person name="Hausmann B."/>
        </authorList>
    </citation>
    <scope>NUCLEOTIDE SEQUENCE [LARGE SCALE GENOMIC DNA]</scope>
    <source>
        <strain evidence="2">Peat soil MAG SbF1</strain>
    </source>
</reference>
<gene>
    <name evidence="1" type="ORF">SBF1_1180014</name>
</gene>
<accession>A0A2U3JZX5</accession>
<evidence type="ECO:0000313" key="2">
    <source>
        <dbReference type="Proteomes" id="UP000238916"/>
    </source>
</evidence>
<dbReference type="AntiFam" id="ANF00012">
    <property type="entry name" value="tRNA translation"/>
</dbReference>
<protein>
    <submittedName>
        <fullName evidence="1">Uncharacterized protein</fullName>
    </submittedName>
</protein>
<name>A0A2U3JZX5_9FIRM</name>
<dbReference type="Proteomes" id="UP000238916">
    <property type="component" value="Unassembled WGS sequence"/>
</dbReference>